<evidence type="ECO:0000313" key="5">
    <source>
        <dbReference type="EMBL" id="GAA5067149.1"/>
    </source>
</evidence>
<comment type="similarity">
    <text evidence="2">Belongs to the EspG family.</text>
</comment>
<keyword evidence="4" id="KW-0143">Chaperone</keyword>
<dbReference type="InterPro" id="IPR025734">
    <property type="entry name" value="EspG"/>
</dbReference>
<keyword evidence="3" id="KW-0963">Cytoplasm</keyword>
<sequence>MTRTWRLTDLEFVVAWEDSKEGFLPHPFIFTSRIPLWEDYLREQARVRAELASKMDESFTSVLDTLARPDIRLEVTAWDANKPDNPDRCLRVLAVRQGDRAILATQLPGETVRHSGGFTFAEGDALSLADMVADVVPSAEAGSRKQLVLAGTEAEDTDYSYGQSDVFDSFDSSSPVRSTAFLEEPVTTIGLIRIVQGGSRFGPRGITSHWLVLRDLADDGRYVIDDQNPPVAQSADRNKLVTLINTRIATVVRAIKDERA</sequence>
<dbReference type="Proteomes" id="UP001500603">
    <property type="component" value="Unassembled WGS sequence"/>
</dbReference>
<dbReference type="RefSeq" id="WP_345499229.1">
    <property type="nucleotide sequence ID" value="NZ_BAABJM010000008.1"/>
</dbReference>
<evidence type="ECO:0000256" key="3">
    <source>
        <dbReference type="ARBA" id="ARBA00022490"/>
    </source>
</evidence>
<evidence type="ECO:0000256" key="4">
    <source>
        <dbReference type="ARBA" id="ARBA00023186"/>
    </source>
</evidence>
<gene>
    <name evidence="5" type="ORF">GCM10023318_55960</name>
</gene>
<evidence type="ECO:0008006" key="7">
    <source>
        <dbReference type="Google" id="ProtNLM"/>
    </source>
</evidence>
<comment type="subcellular location">
    <subcellularLocation>
        <location evidence="1">Cytoplasm</location>
    </subcellularLocation>
</comment>
<reference evidence="6" key="1">
    <citation type="journal article" date="2019" name="Int. J. Syst. Evol. Microbiol.">
        <title>The Global Catalogue of Microorganisms (GCM) 10K type strain sequencing project: providing services to taxonomists for standard genome sequencing and annotation.</title>
        <authorList>
            <consortium name="The Broad Institute Genomics Platform"/>
            <consortium name="The Broad Institute Genome Sequencing Center for Infectious Disease"/>
            <person name="Wu L."/>
            <person name="Ma J."/>
        </authorList>
    </citation>
    <scope>NUCLEOTIDE SEQUENCE [LARGE SCALE GENOMIC DNA]</scope>
    <source>
        <strain evidence="6">JCM 18298</strain>
    </source>
</reference>
<name>A0ABP9KXL3_9NOCA</name>
<organism evidence="5 6">
    <name type="scientific">Nocardia callitridis</name>
    <dbReference type="NCBI Taxonomy" id="648753"/>
    <lineage>
        <taxon>Bacteria</taxon>
        <taxon>Bacillati</taxon>
        <taxon>Actinomycetota</taxon>
        <taxon>Actinomycetes</taxon>
        <taxon>Mycobacteriales</taxon>
        <taxon>Nocardiaceae</taxon>
        <taxon>Nocardia</taxon>
    </lineage>
</organism>
<protein>
    <recommendedName>
        <fullName evidence="7">ESX secretion-associated protein EspG</fullName>
    </recommendedName>
</protein>
<dbReference type="EMBL" id="BAABJM010000008">
    <property type="protein sequence ID" value="GAA5067149.1"/>
    <property type="molecule type" value="Genomic_DNA"/>
</dbReference>
<dbReference type="Pfam" id="PF14011">
    <property type="entry name" value="ESX-1_EspG"/>
    <property type="match status" value="1"/>
</dbReference>
<evidence type="ECO:0000256" key="2">
    <source>
        <dbReference type="ARBA" id="ARBA00006411"/>
    </source>
</evidence>
<accession>A0ABP9KXL3</accession>
<keyword evidence="6" id="KW-1185">Reference proteome</keyword>
<comment type="caution">
    <text evidence="5">The sequence shown here is derived from an EMBL/GenBank/DDBJ whole genome shotgun (WGS) entry which is preliminary data.</text>
</comment>
<evidence type="ECO:0000256" key="1">
    <source>
        <dbReference type="ARBA" id="ARBA00004496"/>
    </source>
</evidence>
<evidence type="ECO:0000313" key="6">
    <source>
        <dbReference type="Proteomes" id="UP001500603"/>
    </source>
</evidence>
<proteinExistence type="inferred from homology"/>